<dbReference type="EMBL" id="BARS01048907">
    <property type="protein sequence ID" value="GAG28549.1"/>
    <property type="molecule type" value="Genomic_DNA"/>
</dbReference>
<protein>
    <recommendedName>
        <fullName evidence="2">L-2-amino-thiazoline-4-carboxylic acid hydrolase</fullName>
    </recommendedName>
</protein>
<feature type="non-terminal residue" evidence="1">
    <location>
        <position position="1"/>
    </location>
</feature>
<comment type="caution">
    <text evidence="1">The sequence shown here is derived from an EMBL/GenBank/DDBJ whole genome shotgun (WGS) entry which is preliminary data.</text>
</comment>
<gene>
    <name evidence="1" type="ORF">S01H1_73216</name>
</gene>
<sequence length="55" mass="6205">HKRLGILEEDRPGCDTWFFTAVAEINKALGTNIRIETTSSLPDGGDCCLRRIWVE</sequence>
<dbReference type="AlphaFoldDB" id="X0WCA0"/>
<reference evidence="1" key="1">
    <citation type="journal article" date="2014" name="Front. Microbiol.">
        <title>High frequency of phylogenetically diverse reductive dehalogenase-homologous genes in deep subseafloor sedimentary metagenomes.</title>
        <authorList>
            <person name="Kawai M."/>
            <person name="Futagami T."/>
            <person name="Toyoda A."/>
            <person name="Takaki Y."/>
            <person name="Nishi S."/>
            <person name="Hori S."/>
            <person name="Arai W."/>
            <person name="Tsubouchi T."/>
            <person name="Morono Y."/>
            <person name="Uchiyama I."/>
            <person name="Ito T."/>
            <person name="Fujiyama A."/>
            <person name="Inagaki F."/>
            <person name="Takami H."/>
        </authorList>
    </citation>
    <scope>NUCLEOTIDE SEQUENCE</scope>
    <source>
        <strain evidence="1">Expedition CK06-06</strain>
    </source>
</reference>
<accession>X0WCA0</accession>
<evidence type="ECO:0000313" key="1">
    <source>
        <dbReference type="EMBL" id="GAG28549.1"/>
    </source>
</evidence>
<proteinExistence type="predicted"/>
<name>X0WCA0_9ZZZZ</name>
<organism evidence="1">
    <name type="scientific">marine sediment metagenome</name>
    <dbReference type="NCBI Taxonomy" id="412755"/>
    <lineage>
        <taxon>unclassified sequences</taxon>
        <taxon>metagenomes</taxon>
        <taxon>ecological metagenomes</taxon>
    </lineage>
</organism>
<evidence type="ECO:0008006" key="2">
    <source>
        <dbReference type="Google" id="ProtNLM"/>
    </source>
</evidence>